<dbReference type="RefSeq" id="WP_181732089.1">
    <property type="nucleotide sequence ID" value="NZ_JACEIR010000005.1"/>
</dbReference>
<accession>A0A8I1AE25</accession>
<evidence type="ECO:0000256" key="1">
    <source>
        <dbReference type="SAM" id="MobiDB-lite"/>
    </source>
</evidence>
<comment type="caution">
    <text evidence="2">The sequence shown here is derived from an EMBL/GenBank/DDBJ whole genome shotgun (WGS) entry which is preliminary data.</text>
</comment>
<dbReference type="EMBL" id="JAECVW010000004">
    <property type="protein sequence ID" value="MBH8595405.1"/>
    <property type="molecule type" value="Genomic_DNA"/>
</dbReference>
<evidence type="ECO:0000313" key="2">
    <source>
        <dbReference type="EMBL" id="MBH8595405.1"/>
    </source>
</evidence>
<dbReference type="AlphaFoldDB" id="A0A8I1AE25"/>
<proteinExistence type="predicted"/>
<name>A0A8I1AE25_THEIN</name>
<feature type="region of interest" description="Disordered" evidence="1">
    <location>
        <begin position="202"/>
        <end position="224"/>
    </location>
</feature>
<sequence length="224" mass="24804">MKNAWNRHHVKAGLTGLLLVLLSMPFLSGFSDHVLLTSLSKYNIFQIIKDLVGLTDQMIDETEALEDQVKQAGRSLGVLDQQLTLAEQQIRINQGIRTELESQLQGNISARDKMEQILIRQKETSSLTGQVSARTNEISGQMEEVIGDFGNVAAVTGDIGKNSQQLHPLMDDLMVELNKSYDNLRFIRRIVEWLDDLKGKIGLNGSGSGPTTGGESHEDTMADR</sequence>
<dbReference type="Proteomes" id="UP000633619">
    <property type="component" value="Unassembled WGS sequence"/>
</dbReference>
<dbReference type="SUPFAM" id="SSF58104">
    <property type="entry name" value="Methyl-accepting chemotaxis protein (MCP) signaling domain"/>
    <property type="match status" value="1"/>
</dbReference>
<feature type="compositionally biased region" description="Basic and acidic residues" evidence="1">
    <location>
        <begin position="215"/>
        <end position="224"/>
    </location>
</feature>
<protein>
    <submittedName>
        <fullName evidence="2">Uncharacterized protein</fullName>
    </submittedName>
</protein>
<gene>
    <name evidence="2" type="ORF">I8U20_08685</name>
</gene>
<keyword evidence="3" id="KW-1185">Reference proteome</keyword>
<evidence type="ECO:0000313" key="3">
    <source>
        <dbReference type="Proteomes" id="UP000633619"/>
    </source>
</evidence>
<organism evidence="2 3">
    <name type="scientific">Thermoactinomyces intermedius</name>
    <dbReference type="NCBI Taxonomy" id="2024"/>
    <lineage>
        <taxon>Bacteria</taxon>
        <taxon>Bacillati</taxon>
        <taxon>Bacillota</taxon>
        <taxon>Bacilli</taxon>
        <taxon>Bacillales</taxon>
        <taxon>Thermoactinomycetaceae</taxon>
        <taxon>Thermoactinomyces</taxon>
    </lineage>
</organism>
<reference evidence="2 3" key="1">
    <citation type="submission" date="2020-12" db="EMBL/GenBank/DDBJ databases">
        <title>WGS of Thermoactinomyces spp.</title>
        <authorList>
            <person name="Cheng K."/>
        </authorList>
    </citation>
    <scope>NUCLEOTIDE SEQUENCE [LARGE SCALE GENOMIC DNA]</scope>
    <source>
        <strain evidence="3">CICC 10671\DSM 43846</strain>
    </source>
</reference>
<feature type="compositionally biased region" description="Gly residues" evidence="1">
    <location>
        <begin position="202"/>
        <end position="212"/>
    </location>
</feature>